<dbReference type="InterPro" id="IPR038501">
    <property type="entry name" value="Spore_GerAC_C_sf"/>
</dbReference>
<dbReference type="GO" id="GO:0016020">
    <property type="term" value="C:membrane"/>
    <property type="evidence" value="ECO:0007669"/>
    <property type="project" value="UniProtKB-SubCell"/>
</dbReference>
<evidence type="ECO:0000313" key="10">
    <source>
        <dbReference type="EMBL" id="OAG93738.1"/>
    </source>
</evidence>
<evidence type="ECO:0000259" key="8">
    <source>
        <dbReference type="Pfam" id="PF05504"/>
    </source>
</evidence>
<keyword evidence="5" id="KW-0472">Membrane</keyword>
<keyword evidence="13" id="KW-1185">Reference proteome</keyword>
<dbReference type="GO" id="GO:0009847">
    <property type="term" value="P:spore germination"/>
    <property type="evidence" value="ECO:0007669"/>
    <property type="project" value="InterPro"/>
</dbReference>
<dbReference type="STRING" id="1765683.B2M26_08465"/>
<proteinExistence type="inferred from homology"/>
<accession>A0A162UGT7</accession>
<dbReference type="InterPro" id="IPR046953">
    <property type="entry name" value="Spore_GerAC-like_C"/>
</dbReference>
<dbReference type="Pfam" id="PF05504">
    <property type="entry name" value="Spore_GerAC"/>
    <property type="match status" value="1"/>
</dbReference>
<dbReference type="PANTHER" id="PTHR35789:SF1">
    <property type="entry name" value="SPORE GERMINATION PROTEIN B3"/>
    <property type="match status" value="1"/>
</dbReference>
<dbReference type="Gene3D" id="3.30.300.210">
    <property type="entry name" value="Nutrient germinant receptor protein C, domain 3"/>
    <property type="match status" value="1"/>
</dbReference>
<dbReference type="PANTHER" id="PTHR35789">
    <property type="entry name" value="SPORE GERMINATION PROTEIN B3"/>
    <property type="match status" value="1"/>
</dbReference>
<comment type="subcellular location">
    <subcellularLocation>
        <location evidence="1">Membrane</location>
        <topology evidence="1">Lipid-anchor</topology>
    </subcellularLocation>
</comment>
<dbReference type="PROSITE" id="PS51257">
    <property type="entry name" value="PROKAR_LIPOPROTEIN"/>
    <property type="match status" value="1"/>
</dbReference>
<evidence type="ECO:0000256" key="3">
    <source>
        <dbReference type="ARBA" id="ARBA00022544"/>
    </source>
</evidence>
<dbReference type="Proteomes" id="UP000077421">
    <property type="component" value="Unassembled WGS sequence"/>
</dbReference>
<reference evidence="10 12" key="1">
    <citation type="submission" date="2016-02" db="EMBL/GenBank/DDBJ databases">
        <title>Draft genome sequence of Acidibacillus ferrooxidans SLC66.</title>
        <authorList>
            <person name="Oliveira G."/>
            <person name="Nancucheo I."/>
            <person name="Dall'Agnol H."/>
            <person name="Johnson B."/>
            <person name="Oliveira R."/>
            <person name="Nunes G.L."/>
            <person name="Tzotzos G."/>
            <person name="Orellana S.C."/>
            <person name="Salim A.C."/>
            <person name="Araujo F.M."/>
        </authorList>
    </citation>
    <scope>NUCLEOTIDE SEQUENCE [LARGE SCALE GENOMIC DNA]</scope>
    <source>
        <strain evidence="10 12">SLC66</strain>
    </source>
</reference>
<protein>
    <submittedName>
        <fullName evidence="11">Uncharacterized protein</fullName>
    </submittedName>
</protein>
<evidence type="ECO:0000256" key="1">
    <source>
        <dbReference type="ARBA" id="ARBA00004635"/>
    </source>
</evidence>
<evidence type="ECO:0000313" key="12">
    <source>
        <dbReference type="Proteomes" id="UP000077421"/>
    </source>
</evidence>
<evidence type="ECO:0000313" key="11">
    <source>
        <dbReference type="EMBL" id="OPG16070.1"/>
    </source>
</evidence>
<dbReference type="RefSeq" id="WP_067564788.1">
    <property type="nucleotide sequence ID" value="NZ_LSUQ01000025.1"/>
</dbReference>
<evidence type="ECO:0000256" key="2">
    <source>
        <dbReference type="ARBA" id="ARBA00007886"/>
    </source>
</evidence>
<dbReference type="EMBL" id="MWPS01000022">
    <property type="protein sequence ID" value="OPG16070.1"/>
    <property type="molecule type" value="Genomic_DNA"/>
</dbReference>
<dbReference type="AlphaFoldDB" id="A0A162UGT7"/>
<keyword evidence="4" id="KW-0732">Signal</keyword>
<evidence type="ECO:0000313" key="13">
    <source>
        <dbReference type="Proteomes" id="UP000190229"/>
    </source>
</evidence>
<dbReference type="InterPro" id="IPR057336">
    <property type="entry name" value="GerAC_N"/>
</dbReference>
<reference evidence="11 13" key="2">
    <citation type="submission" date="2017-02" db="EMBL/GenBank/DDBJ databases">
        <title>Draft genome of Acidibacillus ferrooxidans Huett2.</title>
        <authorList>
            <person name="Schopf S."/>
        </authorList>
    </citation>
    <scope>NUCLEOTIDE SEQUENCE [LARGE SCALE GENOMIC DNA]</scope>
    <source>
        <strain evidence="11 13">Huett2</strain>
    </source>
</reference>
<organism evidence="11 13">
    <name type="scientific">Ferroacidibacillus organovorans</name>
    <dbReference type="NCBI Taxonomy" id="1765683"/>
    <lineage>
        <taxon>Bacteria</taxon>
        <taxon>Bacillati</taxon>
        <taxon>Bacillota</taxon>
        <taxon>Bacilli</taxon>
        <taxon>Bacillales</taxon>
        <taxon>Alicyclobacillaceae</taxon>
        <taxon>Ferroacidibacillus</taxon>
    </lineage>
</organism>
<keyword evidence="3" id="KW-0309">Germination</keyword>
<comment type="similarity">
    <text evidence="2">Belongs to the GerABKC lipoprotein family.</text>
</comment>
<feature type="domain" description="Spore germination protein N-terminal" evidence="9">
    <location>
        <begin position="26"/>
        <end position="217"/>
    </location>
</feature>
<keyword evidence="6" id="KW-0564">Palmitate</keyword>
<dbReference type="OrthoDB" id="9816067at2"/>
<sequence length="399" mass="44665">MRKWIRSSALIAVLVGGASLLTGCWDRLEIEERGTILGIAIDPVNDEPPKNITGPHARGVGYRISAQIAIPGRIPLGPTAGGGGKTEQPVWILSATGKTVDDAMERLQEDLADRIFIGQMRIIIVNEQIARTTGMLALQDYFRRNAETRRLIWMIISHGDAKQVLQASPKLERVPTLYLVGTMEHAVTLGKIPNVFLGNYWSTLSSFGREPILPFITGEDNRIYLDGLALFHGDKMVGTLNTLQVAPYMELTNQKQAGYGYSVPLPDEPNQSATLKGTIRHTIIKLKMKQNKPFFDIYVIINGNVHELTSSRHQLSSTLMEKLSIESAQFLQDGQVKFIKRMKRLGIDPIGLGEYVRAQYPVYWSHIETRNRWDQVFAKDATIRLHNTFNVVRSGLAPH</sequence>
<feature type="domain" description="Spore germination GerAC-like C-terminal" evidence="8">
    <location>
        <begin position="226"/>
        <end position="395"/>
    </location>
</feature>
<dbReference type="Pfam" id="PF25198">
    <property type="entry name" value="Spore_GerAC_N"/>
    <property type="match status" value="1"/>
</dbReference>
<comment type="caution">
    <text evidence="11">The sequence shown here is derived from an EMBL/GenBank/DDBJ whole genome shotgun (WGS) entry which is preliminary data.</text>
</comment>
<name>A0A162UGT7_9BACL</name>
<evidence type="ECO:0000256" key="6">
    <source>
        <dbReference type="ARBA" id="ARBA00023139"/>
    </source>
</evidence>
<dbReference type="Proteomes" id="UP000190229">
    <property type="component" value="Unassembled WGS sequence"/>
</dbReference>
<dbReference type="EMBL" id="LSUQ01000025">
    <property type="protein sequence ID" value="OAG93738.1"/>
    <property type="molecule type" value="Genomic_DNA"/>
</dbReference>
<evidence type="ECO:0000256" key="5">
    <source>
        <dbReference type="ARBA" id="ARBA00023136"/>
    </source>
</evidence>
<dbReference type="NCBIfam" id="TIGR02887">
    <property type="entry name" value="spore_ger_x_C"/>
    <property type="match status" value="1"/>
</dbReference>
<gene>
    <name evidence="10" type="ORF">AYW79_09175</name>
    <name evidence="11" type="ORF">B2M26_08465</name>
</gene>
<keyword evidence="7" id="KW-0449">Lipoprotein</keyword>
<evidence type="ECO:0000259" key="9">
    <source>
        <dbReference type="Pfam" id="PF25198"/>
    </source>
</evidence>
<evidence type="ECO:0000256" key="7">
    <source>
        <dbReference type="ARBA" id="ARBA00023288"/>
    </source>
</evidence>
<evidence type="ECO:0000256" key="4">
    <source>
        <dbReference type="ARBA" id="ARBA00022729"/>
    </source>
</evidence>
<dbReference type="InterPro" id="IPR008844">
    <property type="entry name" value="Spore_GerAC-like"/>
</dbReference>